<dbReference type="Proteomes" id="UP000280228">
    <property type="component" value="Chromosome"/>
</dbReference>
<keyword evidence="1" id="KW-0812">Transmembrane</keyword>
<sequence length="190" mass="21402">MTLAIILYPLMNQRPNTQQGFTLIETLVVLSILVIIGMIAIPAYDSLMRRYESQMVGRYVQEALRRAKIESALHQKDVIICPINTLGVCDRFGQSGLMVFIDKNKNNRKDDSDALVLKESFELKYGMLSMTVALHRHYIKFMGDNAKPRGYMGNVRYCSLNGDAALSHQTTINMHGLSRIENGDVTKLGC</sequence>
<keyword evidence="1" id="KW-1133">Transmembrane helix</keyword>
<evidence type="ECO:0000313" key="2">
    <source>
        <dbReference type="EMBL" id="AZQ93698.1"/>
    </source>
</evidence>
<accession>A0A3Q9GEN6</accession>
<dbReference type="PROSITE" id="PS00409">
    <property type="entry name" value="PROKAR_NTER_METHYL"/>
    <property type="match status" value="1"/>
</dbReference>
<evidence type="ECO:0000256" key="1">
    <source>
        <dbReference type="SAM" id="Phobius"/>
    </source>
</evidence>
<dbReference type="EMBL" id="CP034662">
    <property type="protein sequence ID" value="AZQ93698.1"/>
    <property type="molecule type" value="Genomic_DNA"/>
</dbReference>
<organism evidence="2 3">
    <name type="scientific">Moraxella catarrhalis</name>
    <name type="common">Branhamella catarrhalis</name>
    <dbReference type="NCBI Taxonomy" id="480"/>
    <lineage>
        <taxon>Bacteria</taxon>
        <taxon>Pseudomonadati</taxon>
        <taxon>Pseudomonadota</taxon>
        <taxon>Gammaproteobacteria</taxon>
        <taxon>Moraxellales</taxon>
        <taxon>Moraxellaceae</taxon>
        <taxon>Moraxella</taxon>
    </lineage>
</organism>
<dbReference type="Pfam" id="PF07963">
    <property type="entry name" value="N_methyl"/>
    <property type="match status" value="1"/>
</dbReference>
<dbReference type="Gene3D" id="3.30.700.10">
    <property type="entry name" value="Glycoprotein, Type 4 Pilin"/>
    <property type="match status" value="1"/>
</dbReference>
<protein>
    <submittedName>
        <fullName evidence="2">Prepilin-type N-terminal cleavage/methylation domain protein</fullName>
    </submittedName>
</protein>
<dbReference type="SUPFAM" id="SSF54523">
    <property type="entry name" value="Pili subunits"/>
    <property type="match status" value="1"/>
</dbReference>
<feature type="transmembrane region" description="Helical" evidence="1">
    <location>
        <begin position="20"/>
        <end position="44"/>
    </location>
</feature>
<dbReference type="InterPro" id="IPR012902">
    <property type="entry name" value="N_methyl_site"/>
</dbReference>
<dbReference type="InterPro" id="IPR045584">
    <property type="entry name" value="Pilin-like"/>
</dbReference>
<reference evidence="2 3" key="1">
    <citation type="submission" date="2018-12" db="EMBL/GenBank/DDBJ databases">
        <title>Persistence of Moraxella catarrhalis in Chronic Obstructive Pulmonary Disease and Regulation of the Hag/MID Adhesin.</title>
        <authorList>
            <person name="Murphy T."/>
            <person name="Zhao X."/>
            <person name="Vyas G."/>
            <person name="Aluvathingal J."/>
            <person name="Nadendla S."/>
            <person name="Tallon L."/>
            <person name="Tettelin H."/>
        </authorList>
    </citation>
    <scope>NUCLEOTIDE SEQUENCE [LARGE SCALE GENOMIC DNA]</scope>
    <source>
        <strain evidence="2 3">46P58B1</strain>
    </source>
</reference>
<keyword evidence="1" id="KW-0472">Membrane</keyword>
<gene>
    <name evidence="2" type="ORF">EJK53_0337</name>
</gene>
<dbReference type="AlphaFoldDB" id="A0A3Q9GEN6"/>
<dbReference type="NCBIfam" id="TIGR02532">
    <property type="entry name" value="IV_pilin_GFxxxE"/>
    <property type="match status" value="1"/>
</dbReference>
<proteinExistence type="predicted"/>
<name>A0A3Q9GEN6_MORCA</name>
<evidence type="ECO:0000313" key="3">
    <source>
        <dbReference type="Proteomes" id="UP000280228"/>
    </source>
</evidence>